<dbReference type="AlphaFoldDB" id="A0A835YJ58"/>
<feature type="domain" description="PDZ" evidence="1">
    <location>
        <begin position="85"/>
        <end position="121"/>
    </location>
</feature>
<dbReference type="OrthoDB" id="530584at2759"/>
<accession>A0A835YJ58</accession>
<reference evidence="2" key="1">
    <citation type="journal article" date="2020" name="bioRxiv">
        <title>Comparative genomics of Chlamydomonas.</title>
        <authorList>
            <person name="Craig R.J."/>
            <person name="Hasan A.R."/>
            <person name="Ness R.W."/>
            <person name="Keightley P.D."/>
        </authorList>
    </citation>
    <scope>NUCLEOTIDE SEQUENCE</scope>
    <source>
        <strain evidence="2">CCAP 11/70</strain>
    </source>
</reference>
<dbReference type="Gene3D" id="2.30.42.10">
    <property type="match status" value="1"/>
</dbReference>
<dbReference type="InterPro" id="IPR001478">
    <property type="entry name" value="PDZ"/>
</dbReference>
<protein>
    <recommendedName>
        <fullName evidence="1">PDZ domain-containing protein</fullName>
    </recommendedName>
</protein>
<name>A0A835YJ58_9CHLO</name>
<evidence type="ECO:0000313" key="3">
    <source>
        <dbReference type="Proteomes" id="UP000612055"/>
    </source>
</evidence>
<sequence length="173" mass="17746">MLQAKALRSARLTGRPAPLLTIQRRRPLRPVQSLPDAAGATAKSTDGLAKLRAVVPNDDSGGTLAADVWVTPGSQTFLVSLPKPLGLVLTEHQGRIKVESVAANGSAAKAGIKAGDYLLAVTARAGAEPGRTALKDPLVLVATAGLGFNTVAAAIRSNTCSACRVHLVLERGA</sequence>
<dbReference type="EMBL" id="JAEHOE010000006">
    <property type="protein sequence ID" value="KAG2499565.1"/>
    <property type="molecule type" value="Genomic_DNA"/>
</dbReference>
<dbReference type="InterPro" id="IPR036034">
    <property type="entry name" value="PDZ_sf"/>
</dbReference>
<organism evidence="2 3">
    <name type="scientific">Edaphochlamys debaryana</name>
    <dbReference type="NCBI Taxonomy" id="47281"/>
    <lineage>
        <taxon>Eukaryota</taxon>
        <taxon>Viridiplantae</taxon>
        <taxon>Chlorophyta</taxon>
        <taxon>core chlorophytes</taxon>
        <taxon>Chlorophyceae</taxon>
        <taxon>CS clade</taxon>
        <taxon>Chlamydomonadales</taxon>
        <taxon>Chlamydomonadales incertae sedis</taxon>
        <taxon>Edaphochlamys</taxon>
    </lineage>
</organism>
<dbReference type="SUPFAM" id="SSF50156">
    <property type="entry name" value="PDZ domain-like"/>
    <property type="match status" value="1"/>
</dbReference>
<keyword evidence="3" id="KW-1185">Reference proteome</keyword>
<proteinExistence type="predicted"/>
<gene>
    <name evidence="2" type="ORF">HYH03_002510</name>
</gene>
<evidence type="ECO:0000259" key="1">
    <source>
        <dbReference type="PROSITE" id="PS50106"/>
    </source>
</evidence>
<dbReference type="Proteomes" id="UP000612055">
    <property type="component" value="Unassembled WGS sequence"/>
</dbReference>
<dbReference type="PROSITE" id="PS50106">
    <property type="entry name" value="PDZ"/>
    <property type="match status" value="1"/>
</dbReference>
<evidence type="ECO:0000313" key="2">
    <source>
        <dbReference type="EMBL" id="KAG2499565.1"/>
    </source>
</evidence>
<comment type="caution">
    <text evidence="2">The sequence shown here is derived from an EMBL/GenBank/DDBJ whole genome shotgun (WGS) entry which is preliminary data.</text>
</comment>